<accession>A0A9D1I3Y3</accession>
<dbReference type="GO" id="GO:0016810">
    <property type="term" value="F:hydrolase activity, acting on carbon-nitrogen (but not peptide) bonds"/>
    <property type="evidence" value="ECO:0007669"/>
    <property type="project" value="InterPro"/>
</dbReference>
<evidence type="ECO:0000256" key="1">
    <source>
        <dbReference type="ARBA" id="ARBA00022801"/>
    </source>
</evidence>
<dbReference type="Proteomes" id="UP000824091">
    <property type="component" value="Unassembled WGS sequence"/>
</dbReference>
<dbReference type="SUPFAM" id="SSF51556">
    <property type="entry name" value="Metallo-dependent hydrolases"/>
    <property type="match status" value="1"/>
</dbReference>
<dbReference type="Gene3D" id="2.30.40.10">
    <property type="entry name" value="Urease, subunit C, domain 1"/>
    <property type="match status" value="1"/>
</dbReference>
<dbReference type="Pfam" id="PF01979">
    <property type="entry name" value="Amidohydro_1"/>
    <property type="match status" value="1"/>
</dbReference>
<dbReference type="PANTHER" id="PTHR43794">
    <property type="entry name" value="AMINOHYDROLASE SSNA-RELATED"/>
    <property type="match status" value="1"/>
</dbReference>
<keyword evidence="1" id="KW-0378">Hydrolase</keyword>
<dbReference type="PANTHER" id="PTHR43794:SF11">
    <property type="entry name" value="AMIDOHYDROLASE-RELATED DOMAIN-CONTAINING PROTEIN"/>
    <property type="match status" value="1"/>
</dbReference>
<comment type="caution">
    <text evidence="3">The sequence shown here is derived from an EMBL/GenBank/DDBJ whole genome shotgun (WGS) entry which is preliminary data.</text>
</comment>
<reference evidence="3" key="2">
    <citation type="journal article" date="2021" name="PeerJ">
        <title>Extensive microbial diversity within the chicken gut microbiome revealed by metagenomics and culture.</title>
        <authorList>
            <person name="Gilroy R."/>
            <person name="Ravi A."/>
            <person name="Getino M."/>
            <person name="Pursley I."/>
            <person name="Horton D.L."/>
            <person name="Alikhan N.F."/>
            <person name="Baker D."/>
            <person name="Gharbi K."/>
            <person name="Hall N."/>
            <person name="Watson M."/>
            <person name="Adriaenssens E.M."/>
            <person name="Foster-Nyarko E."/>
            <person name="Jarju S."/>
            <person name="Secka A."/>
            <person name="Antonio M."/>
            <person name="Oren A."/>
            <person name="Chaudhuri R.R."/>
            <person name="La Ragione R."/>
            <person name="Hildebrand F."/>
            <person name="Pallen M.J."/>
        </authorList>
    </citation>
    <scope>NUCLEOTIDE SEQUENCE</scope>
    <source>
        <strain evidence="3">11300</strain>
    </source>
</reference>
<dbReference type="InterPro" id="IPR032466">
    <property type="entry name" value="Metal_Hydrolase"/>
</dbReference>
<gene>
    <name evidence="3" type="ORF">IAD16_04180</name>
</gene>
<protein>
    <submittedName>
        <fullName evidence="3">Amidohydrolase family protein</fullName>
    </submittedName>
</protein>
<dbReference type="Gene3D" id="3.20.20.140">
    <property type="entry name" value="Metal-dependent hydrolases"/>
    <property type="match status" value="1"/>
</dbReference>
<dbReference type="InterPro" id="IPR050287">
    <property type="entry name" value="MTA/SAH_deaminase"/>
</dbReference>
<feature type="domain" description="Amidohydrolase-related" evidence="2">
    <location>
        <begin position="61"/>
        <end position="423"/>
    </location>
</feature>
<reference evidence="3" key="1">
    <citation type="submission" date="2020-10" db="EMBL/GenBank/DDBJ databases">
        <authorList>
            <person name="Gilroy R."/>
        </authorList>
    </citation>
    <scope>NUCLEOTIDE SEQUENCE</scope>
    <source>
        <strain evidence="3">11300</strain>
    </source>
</reference>
<dbReference type="AlphaFoldDB" id="A0A9D1I3Y3"/>
<proteinExistence type="predicted"/>
<evidence type="ECO:0000313" key="4">
    <source>
        <dbReference type="Proteomes" id="UP000824091"/>
    </source>
</evidence>
<sequence>MKKVDMIVKAPHFFTMEGEGVGYMTGAAMVVNGGKILGFAGPEEEREYEADQVIELSHHAILPGFIDGHMHTGDAILRGLAQDTNNWMMYGLQPFENAVTLEDKIAGSRMALLEAIRNGTTTLGDYWGEMDDVCAFIDKVGARGNITQRVRAAKYKVYKPGELYEFDDAMGEESLAETIALYDKWHNRAGGRIKILFGPQGVDFLSIELLKKTQKIVRERNTYMHIHVQQGDRETYQIVKRYGKRPVELMRDIELLDERVIAVHLTDCTEEEAKMVARTGASMIVNPGSIAIIDGIVCPSVAFQEAGGNCALGSDQAPGNNCHNIFNEMKNVALFNKIKYQDPEVMPAWRALRMATIEGARAVGLGDIIGSLEAGKEADFIAIDLDKPTMLPVFTHPMRNIVPNIVYSARGEEVSLCAVQGQVIYRDGEFANVDYRDYFGEVNKHTDAIGCRAKKEFDEINGTNSQFMREGKL</sequence>
<dbReference type="SUPFAM" id="SSF51338">
    <property type="entry name" value="Composite domain of metallo-dependent hydrolases"/>
    <property type="match status" value="1"/>
</dbReference>
<dbReference type="InterPro" id="IPR006680">
    <property type="entry name" value="Amidohydro-rel"/>
</dbReference>
<evidence type="ECO:0000313" key="3">
    <source>
        <dbReference type="EMBL" id="HIU27554.1"/>
    </source>
</evidence>
<organism evidence="3 4">
    <name type="scientific">Candidatus Fimisoma avicola</name>
    <dbReference type="NCBI Taxonomy" id="2840826"/>
    <lineage>
        <taxon>Bacteria</taxon>
        <taxon>Bacillati</taxon>
        <taxon>Bacillota</taxon>
        <taxon>Clostridia</taxon>
        <taxon>Eubacteriales</taxon>
        <taxon>Candidatus Fimisoma</taxon>
    </lineage>
</organism>
<evidence type="ECO:0000259" key="2">
    <source>
        <dbReference type="Pfam" id="PF01979"/>
    </source>
</evidence>
<dbReference type="InterPro" id="IPR011059">
    <property type="entry name" value="Metal-dep_hydrolase_composite"/>
</dbReference>
<name>A0A9D1I3Y3_9FIRM</name>
<dbReference type="EMBL" id="DVMO01000060">
    <property type="protein sequence ID" value="HIU27554.1"/>
    <property type="molecule type" value="Genomic_DNA"/>
</dbReference>